<evidence type="ECO:0000313" key="3">
    <source>
        <dbReference type="Proteomes" id="UP000028990"/>
    </source>
</evidence>
<dbReference type="AlphaFoldDB" id="A0A091DTE9"/>
<reference evidence="2 3" key="1">
    <citation type="submission" date="2013-11" db="EMBL/GenBank/DDBJ databases">
        <title>The Damaraland mole rat (Fukomys damarensis) genome and evolution of African mole rats.</title>
        <authorList>
            <person name="Gladyshev V.N."/>
            <person name="Fang X."/>
        </authorList>
    </citation>
    <scope>NUCLEOTIDE SEQUENCE [LARGE SCALE GENOMIC DNA]</scope>
    <source>
        <tissue evidence="2">Liver</tissue>
    </source>
</reference>
<feature type="region of interest" description="Disordered" evidence="1">
    <location>
        <begin position="83"/>
        <end position="116"/>
    </location>
</feature>
<name>A0A091DTE9_FUKDA</name>
<feature type="compositionally biased region" description="Basic and acidic residues" evidence="1">
    <location>
        <begin position="106"/>
        <end position="116"/>
    </location>
</feature>
<gene>
    <name evidence="2" type="ORF">H920_04707</name>
</gene>
<keyword evidence="3" id="KW-1185">Reference proteome</keyword>
<evidence type="ECO:0000256" key="1">
    <source>
        <dbReference type="SAM" id="MobiDB-lite"/>
    </source>
</evidence>
<dbReference type="EMBL" id="KN122054">
    <property type="protein sequence ID" value="KFO33713.1"/>
    <property type="molecule type" value="Genomic_DNA"/>
</dbReference>
<proteinExistence type="predicted"/>
<organism evidence="2 3">
    <name type="scientific">Fukomys damarensis</name>
    <name type="common">Damaraland mole rat</name>
    <name type="synonym">Cryptomys damarensis</name>
    <dbReference type="NCBI Taxonomy" id="885580"/>
    <lineage>
        <taxon>Eukaryota</taxon>
        <taxon>Metazoa</taxon>
        <taxon>Chordata</taxon>
        <taxon>Craniata</taxon>
        <taxon>Vertebrata</taxon>
        <taxon>Euteleostomi</taxon>
        <taxon>Mammalia</taxon>
        <taxon>Eutheria</taxon>
        <taxon>Euarchontoglires</taxon>
        <taxon>Glires</taxon>
        <taxon>Rodentia</taxon>
        <taxon>Hystricomorpha</taxon>
        <taxon>Bathyergidae</taxon>
        <taxon>Fukomys</taxon>
    </lineage>
</organism>
<accession>A0A091DTE9</accession>
<protein>
    <submittedName>
        <fullName evidence="2">Uncharacterized protein</fullName>
    </submittedName>
</protein>
<dbReference type="Proteomes" id="UP000028990">
    <property type="component" value="Unassembled WGS sequence"/>
</dbReference>
<sequence>MQIPTPVLPFLGQLWLSGRLPEPSRISPDHHSYRTSEDIFITDESFSGWTHPGLSTMPHMELSLDTILKGSQSRDLRTLIRLGMNPEPDASEAPGAAGSVALHGRKALDTNRPEHP</sequence>
<evidence type="ECO:0000313" key="2">
    <source>
        <dbReference type="EMBL" id="KFO33713.1"/>
    </source>
</evidence>